<name>A1ZP19_MICM2</name>
<dbReference type="EMBL" id="AAWS01000020">
    <property type="protein sequence ID" value="EAY27811.1"/>
    <property type="molecule type" value="Genomic_DNA"/>
</dbReference>
<dbReference type="AlphaFoldDB" id="A1ZP19"/>
<dbReference type="Proteomes" id="UP000004095">
    <property type="component" value="Unassembled WGS sequence"/>
</dbReference>
<evidence type="ECO:0000313" key="1">
    <source>
        <dbReference type="EMBL" id="EAY27811.1"/>
    </source>
</evidence>
<accession>A1ZP19</accession>
<evidence type="ECO:0000313" key="2">
    <source>
        <dbReference type="Proteomes" id="UP000004095"/>
    </source>
</evidence>
<keyword evidence="2" id="KW-1185">Reference proteome</keyword>
<organism evidence="1 2">
    <name type="scientific">Microscilla marina ATCC 23134</name>
    <dbReference type="NCBI Taxonomy" id="313606"/>
    <lineage>
        <taxon>Bacteria</taxon>
        <taxon>Pseudomonadati</taxon>
        <taxon>Bacteroidota</taxon>
        <taxon>Cytophagia</taxon>
        <taxon>Cytophagales</taxon>
        <taxon>Microscillaceae</taxon>
        <taxon>Microscilla</taxon>
    </lineage>
</organism>
<proteinExistence type="predicted"/>
<gene>
    <name evidence="1" type="ORF">M23134_00252</name>
</gene>
<sequence>MVINYSFFIIFYTMTNLVPADVQHFQMAWQSSTVRTMRINFEKTDGRWKMTPSRAEDDYVILWTDKKNNLCIQMKESEEQVHKVSLDEHIGKKEHKKWHKLTYFELKNLDNKGGPVRLDITERGKNFVQLKVKGQKGELQKFQGIKLTWKSKK</sequence>
<protein>
    <submittedName>
        <fullName evidence="1">Uncharacterized protein</fullName>
    </submittedName>
</protein>
<comment type="caution">
    <text evidence="1">The sequence shown here is derived from an EMBL/GenBank/DDBJ whole genome shotgun (WGS) entry which is preliminary data.</text>
</comment>
<reference evidence="1 2" key="1">
    <citation type="submission" date="2007-01" db="EMBL/GenBank/DDBJ databases">
        <authorList>
            <person name="Haygood M."/>
            <person name="Podell S."/>
            <person name="Anderson C."/>
            <person name="Hopkinson B."/>
            <person name="Roe K."/>
            <person name="Barbeau K."/>
            <person name="Gaasterland T."/>
            <person name="Ferriera S."/>
            <person name="Johnson J."/>
            <person name="Kravitz S."/>
            <person name="Beeson K."/>
            <person name="Sutton G."/>
            <person name="Rogers Y.-H."/>
            <person name="Friedman R."/>
            <person name="Frazier M."/>
            <person name="Venter J.C."/>
        </authorList>
    </citation>
    <scope>NUCLEOTIDE SEQUENCE [LARGE SCALE GENOMIC DNA]</scope>
    <source>
        <strain evidence="1 2">ATCC 23134</strain>
    </source>
</reference>